<dbReference type="InterPro" id="IPR053174">
    <property type="entry name" value="LpxI"/>
</dbReference>
<dbReference type="Pfam" id="PF17930">
    <property type="entry name" value="LpxI_N"/>
    <property type="match status" value="1"/>
</dbReference>
<evidence type="ECO:0000313" key="4">
    <source>
        <dbReference type="Proteomes" id="UP000433101"/>
    </source>
</evidence>
<dbReference type="InterPro" id="IPR041255">
    <property type="entry name" value="LpxI_N"/>
</dbReference>
<evidence type="ECO:0000259" key="1">
    <source>
        <dbReference type="Pfam" id="PF06230"/>
    </source>
</evidence>
<protein>
    <submittedName>
        <fullName evidence="3">UDP-2,3-diacylglucosamine diphosphatase LpxI</fullName>
        <ecNumber evidence="3">3.6.1.54</ecNumber>
    </submittedName>
</protein>
<accession>A0A7X3LXT3</accession>
<keyword evidence="3" id="KW-0378">Hydrolase</keyword>
<keyword evidence="4" id="KW-1185">Reference proteome</keyword>
<name>A0A7X3LXT3_9HYPH</name>
<feature type="domain" description="LpxI C-terminal" evidence="1">
    <location>
        <begin position="145"/>
        <end position="280"/>
    </location>
</feature>
<sequence length="296" mass="30687">MGKGAASTDSPVAIICGGGTIPPAVVEAACRTGREVKVVGIKGEADPALEQYQPVELGWGQIGKLFDTLKRARCRDVVLIGSVTKRPDFRAVAGDLGTIRRLPRILSALKGGDDSLLVKVIGLFEEEGFSVVGAHEVAPQLLAASGLICGPEPLAENNADLSLAYEAVSAIGHLDVGQAAIAVGGRIVAIEGAEGTDAMISRCAELRRIRRIRDKPPSGVLVKRPKPGQDLRVDLPAIGPQTVEAAAEAGLAGIAIEAGRVLIAEKERTLSLAESKRIFIFGFDAVGADKATAHGG</sequence>
<feature type="domain" description="LpxI N-terminal" evidence="2">
    <location>
        <begin position="12"/>
        <end position="141"/>
    </location>
</feature>
<dbReference type="AlphaFoldDB" id="A0A7X3LXT3"/>
<dbReference type="PANTHER" id="PTHR39962">
    <property type="entry name" value="BLL4848 PROTEIN"/>
    <property type="match status" value="1"/>
</dbReference>
<dbReference type="Gene3D" id="3.40.50.20">
    <property type="match status" value="1"/>
</dbReference>
<dbReference type="EC" id="3.6.1.54" evidence="3"/>
<evidence type="ECO:0000313" key="3">
    <source>
        <dbReference type="EMBL" id="MXN67011.1"/>
    </source>
</evidence>
<gene>
    <name evidence="3" type="primary">lpxI</name>
    <name evidence="3" type="ORF">GR183_19025</name>
</gene>
<proteinExistence type="predicted"/>
<dbReference type="Gene3D" id="3.40.140.80">
    <property type="match status" value="1"/>
</dbReference>
<reference evidence="3 4" key="1">
    <citation type="submission" date="2019-12" db="EMBL/GenBank/DDBJ databases">
        <authorList>
            <person name="Li M."/>
        </authorList>
    </citation>
    <scope>NUCLEOTIDE SEQUENCE [LARGE SCALE GENOMIC DNA]</scope>
    <source>
        <strain evidence="3 4">GBMRC 2046</strain>
    </source>
</reference>
<dbReference type="InterPro" id="IPR010415">
    <property type="entry name" value="LpxI_C"/>
</dbReference>
<dbReference type="GO" id="GO:0016787">
    <property type="term" value="F:hydrolase activity"/>
    <property type="evidence" value="ECO:0007669"/>
    <property type="project" value="UniProtKB-KW"/>
</dbReference>
<evidence type="ECO:0000259" key="2">
    <source>
        <dbReference type="Pfam" id="PF17930"/>
    </source>
</evidence>
<dbReference type="PANTHER" id="PTHR39962:SF1">
    <property type="entry name" value="LPXI FAMILY PROTEIN"/>
    <property type="match status" value="1"/>
</dbReference>
<organism evidence="3 4">
    <name type="scientific">Stappia sediminis</name>
    <dbReference type="NCBI Taxonomy" id="2692190"/>
    <lineage>
        <taxon>Bacteria</taxon>
        <taxon>Pseudomonadati</taxon>
        <taxon>Pseudomonadota</taxon>
        <taxon>Alphaproteobacteria</taxon>
        <taxon>Hyphomicrobiales</taxon>
        <taxon>Stappiaceae</taxon>
        <taxon>Stappia</taxon>
    </lineage>
</organism>
<dbReference type="EMBL" id="WUMV01000009">
    <property type="protein sequence ID" value="MXN67011.1"/>
    <property type="molecule type" value="Genomic_DNA"/>
</dbReference>
<dbReference type="InterPro" id="IPR043167">
    <property type="entry name" value="LpxI_C_sf"/>
</dbReference>
<dbReference type="Proteomes" id="UP000433101">
    <property type="component" value="Unassembled WGS sequence"/>
</dbReference>
<comment type="caution">
    <text evidence="3">The sequence shown here is derived from an EMBL/GenBank/DDBJ whole genome shotgun (WGS) entry which is preliminary data.</text>
</comment>
<dbReference type="RefSeq" id="WP_160777255.1">
    <property type="nucleotide sequence ID" value="NZ_WUMV01000009.1"/>
</dbReference>
<dbReference type="Pfam" id="PF06230">
    <property type="entry name" value="LpxI_C"/>
    <property type="match status" value="1"/>
</dbReference>